<dbReference type="AlphaFoldDB" id="A0AAD7UX15"/>
<proteinExistence type="predicted"/>
<comment type="caution">
    <text evidence="1">The sequence shown here is derived from an EMBL/GenBank/DDBJ whole genome shotgun (WGS) entry which is preliminary data.</text>
</comment>
<organism evidence="1 2">
    <name type="scientific">Lichtheimia ornata</name>
    <dbReference type="NCBI Taxonomy" id="688661"/>
    <lineage>
        <taxon>Eukaryota</taxon>
        <taxon>Fungi</taxon>
        <taxon>Fungi incertae sedis</taxon>
        <taxon>Mucoromycota</taxon>
        <taxon>Mucoromycotina</taxon>
        <taxon>Mucoromycetes</taxon>
        <taxon>Mucorales</taxon>
        <taxon>Lichtheimiaceae</taxon>
        <taxon>Lichtheimia</taxon>
    </lineage>
</organism>
<gene>
    <name evidence="1" type="ORF">O0I10_009101</name>
</gene>
<protein>
    <submittedName>
        <fullName evidence="1">Uncharacterized protein</fullName>
    </submittedName>
</protein>
<sequence length="215" mass="25036">MVVLMTATTIYADDRSRHHQPIHEKLSIEQGYYTRLGEPTPFGYIHYMEGTFRRFLPDQPVHQQQQQDAGIEQEFPDYVLTVLSNVNYTAADAPIYFEGLVSRSTFMQLDHHSLRRAAIMLQFTTYAFDEASQSWFRRFYSGDRLRGRVGEALVDPVDAGERFKLVLRIDPLPGLMQRLWIARNAEETPRGVFWGPKPEDTNEKFQQIVMNDIVF</sequence>
<name>A0AAD7UX15_9FUNG</name>
<accession>A0AAD7UX15</accession>
<dbReference type="EMBL" id="JARTCD010000051">
    <property type="protein sequence ID" value="KAJ8655233.1"/>
    <property type="molecule type" value="Genomic_DNA"/>
</dbReference>
<evidence type="ECO:0000313" key="1">
    <source>
        <dbReference type="EMBL" id="KAJ8655233.1"/>
    </source>
</evidence>
<dbReference type="GeneID" id="83216508"/>
<dbReference type="RefSeq" id="XP_058340146.1">
    <property type="nucleotide sequence ID" value="XM_058489098.1"/>
</dbReference>
<dbReference type="Proteomes" id="UP001234581">
    <property type="component" value="Unassembled WGS sequence"/>
</dbReference>
<reference evidence="1 2" key="1">
    <citation type="submission" date="2023-03" db="EMBL/GenBank/DDBJ databases">
        <title>Genome sequence of Lichtheimia ornata CBS 291.66.</title>
        <authorList>
            <person name="Mohabir J.T."/>
            <person name="Shea T.P."/>
            <person name="Kurbessoian T."/>
            <person name="Berby B."/>
            <person name="Fontaine J."/>
            <person name="Livny J."/>
            <person name="Gnirke A."/>
            <person name="Stajich J.E."/>
            <person name="Cuomo C.A."/>
        </authorList>
    </citation>
    <scope>NUCLEOTIDE SEQUENCE [LARGE SCALE GENOMIC DNA]</scope>
    <source>
        <strain evidence="1">CBS 291.66</strain>
    </source>
</reference>
<evidence type="ECO:0000313" key="2">
    <source>
        <dbReference type="Proteomes" id="UP001234581"/>
    </source>
</evidence>
<keyword evidence="2" id="KW-1185">Reference proteome</keyword>